<sequence length="80" mass="8751">MLNKCVLAFILESPHAQPPASDLQNSIAATVSLLPAHRFDDHSLFGEAFRMYGPPQPFTNSEVMVVNSARDDIQPVGREG</sequence>
<name>A0ABD1XMC8_9MARC</name>
<proteinExistence type="predicted"/>
<reference evidence="1 2" key="1">
    <citation type="submission" date="2024-09" db="EMBL/GenBank/DDBJ databases">
        <title>Chromosome-scale assembly of Riccia fluitans.</title>
        <authorList>
            <person name="Paukszto L."/>
            <person name="Sawicki J."/>
            <person name="Karawczyk K."/>
            <person name="Piernik-Szablinska J."/>
            <person name="Szczecinska M."/>
            <person name="Mazdziarz M."/>
        </authorList>
    </citation>
    <scope>NUCLEOTIDE SEQUENCE [LARGE SCALE GENOMIC DNA]</scope>
    <source>
        <strain evidence="1">Rf_01</strain>
        <tissue evidence="1">Aerial parts of the thallus</tissue>
    </source>
</reference>
<accession>A0ABD1XMC8</accession>
<dbReference type="EMBL" id="JBHFFA010000008">
    <property type="protein sequence ID" value="KAL2610102.1"/>
    <property type="molecule type" value="Genomic_DNA"/>
</dbReference>
<dbReference type="AlphaFoldDB" id="A0ABD1XMC8"/>
<evidence type="ECO:0000313" key="1">
    <source>
        <dbReference type="EMBL" id="KAL2610102.1"/>
    </source>
</evidence>
<organism evidence="1 2">
    <name type="scientific">Riccia fluitans</name>
    <dbReference type="NCBI Taxonomy" id="41844"/>
    <lineage>
        <taxon>Eukaryota</taxon>
        <taxon>Viridiplantae</taxon>
        <taxon>Streptophyta</taxon>
        <taxon>Embryophyta</taxon>
        <taxon>Marchantiophyta</taxon>
        <taxon>Marchantiopsida</taxon>
        <taxon>Marchantiidae</taxon>
        <taxon>Marchantiales</taxon>
        <taxon>Ricciaceae</taxon>
        <taxon>Riccia</taxon>
    </lineage>
</organism>
<protein>
    <submittedName>
        <fullName evidence="1">Uncharacterized protein</fullName>
    </submittedName>
</protein>
<dbReference type="Proteomes" id="UP001605036">
    <property type="component" value="Unassembled WGS sequence"/>
</dbReference>
<keyword evidence="2" id="KW-1185">Reference proteome</keyword>
<comment type="caution">
    <text evidence="1">The sequence shown here is derived from an EMBL/GenBank/DDBJ whole genome shotgun (WGS) entry which is preliminary data.</text>
</comment>
<gene>
    <name evidence="1" type="ORF">R1flu_028675</name>
</gene>
<evidence type="ECO:0000313" key="2">
    <source>
        <dbReference type="Proteomes" id="UP001605036"/>
    </source>
</evidence>